<gene>
    <name evidence="1" type="ORF">LCGC14_1984660</name>
</gene>
<dbReference type="SUPFAM" id="SSF51126">
    <property type="entry name" value="Pectin lyase-like"/>
    <property type="match status" value="1"/>
</dbReference>
<organism evidence="1">
    <name type="scientific">marine sediment metagenome</name>
    <dbReference type="NCBI Taxonomy" id="412755"/>
    <lineage>
        <taxon>unclassified sequences</taxon>
        <taxon>metagenomes</taxon>
        <taxon>ecological metagenomes</taxon>
    </lineage>
</organism>
<accession>A0A0F9F7T2</accession>
<dbReference type="AlphaFoldDB" id="A0A0F9F7T2"/>
<dbReference type="SMART" id="SM00710">
    <property type="entry name" value="PbH1"/>
    <property type="match status" value="4"/>
</dbReference>
<dbReference type="InterPro" id="IPR011050">
    <property type="entry name" value="Pectin_lyase_fold/virulence"/>
</dbReference>
<dbReference type="InterPro" id="IPR006626">
    <property type="entry name" value="PbH1"/>
</dbReference>
<evidence type="ECO:0000313" key="1">
    <source>
        <dbReference type="EMBL" id="KKL82449.1"/>
    </source>
</evidence>
<evidence type="ECO:0008006" key="2">
    <source>
        <dbReference type="Google" id="ProtNLM"/>
    </source>
</evidence>
<proteinExistence type="predicted"/>
<comment type="caution">
    <text evidence="1">The sequence shown here is derived from an EMBL/GenBank/DDBJ whole genome shotgun (WGS) entry which is preliminary data.</text>
</comment>
<protein>
    <recommendedName>
        <fullName evidence="2">Right handed beta helix domain-containing protein</fullName>
    </recommendedName>
</protein>
<name>A0A0F9F7T2_9ZZZZ</name>
<dbReference type="EMBL" id="LAZR01022274">
    <property type="protein sequence ID" value="KKL82449.1"/>
    <property type="molecule type" value="Genomic_DNA"/>
</dbReference>
<sequence length="630" mass="68945">IICERLKREFGLDLIISTPSVLYKIIDKKNNEKIIYSASDNSVALLSCWGWKGTGITMDYNLWYMADGEDTWNFDASGYWQDDWGAYKSATGWESNSPTPADPLFKDPPDSLRIYDISPAAGAGLDIVGYTHDFDRVPVSSPPNIGAYENVEPGGWVYDNTNWYWDATNGDDAKSGHHPDSAKQTISALNAGSFSPGDTIYFKFGEIFRGQIDNPEDGSSGNHVVFTTKSGFGTGDKPIITTAINESSTGDWVAQGGNIYWNSDGAFTIDVGTLIFNDGSIGKKESSVGNVNAQGDFFYDYGNNRVVMYSVGNPATVYVDIECAVNTVIFQGDASDYITIDGLAFKWGGRHGIGWNTTSGNNITIKNCNIEYIGGCENYEGAGVMLGNGIEFYSGDYTDILVEKCYFYQIFDAAFTTQYPDGGEDLNNIYVNGNVFVNVRYGLELAWDTDGEIHTFHFNNNTLWRDNDYVFGPNNRWSGSGWQAGLITFYSAQNASNTDVDIYNNIMYYENISGIASSGTRYNFFPLPAHIDIDNNLFYSPDAFSGDHCLGNASGVEKYTLGSWQAASGTPDLNGYNSDPIFKNPITNFRVGSGSDAVDGGETVAEYTTDYEGVAVGTPPNIGAIETTED</sequence>
<reference evidence="1" key="1">
    <citation type="journal article" date="2015" name="Nature">
        <title>Complex archaea that bridge the gap between prokaryotes and eukaryotes.</title>
        <authorList>
            <person name="Spang A."/>
            <person name="Saw J.H."/>
            <person name="Jorgensen S.L."/>
            <person name="Zaremba-Niedzwiedzka K."/>
            <person name="Martijn J."/>
            <person name="Lind A.E."/>
            <person name="van Eijk R."/>
            <person name="Schleper C."/>
            <person name="Guy L."/>
            <person name="Ettema T.J."/>
        </authorList>
    </citation>
    <scope>NUCLEOTIDE SEQUENCE</scope>
</reference>
<feature type="non-terminal residue" evidence="1">
    <location>
        <position position="1"/>
    </location>
</feature>